<evidence type="ECO:0000259" key="1">
    <source>
        <dbReference type="Pfam" id="PF12697"/>
    </source>
</evidence>
<name>A0A2W5SB19_CERSP</name>
<protein>
    <recommendedName>
        <fullName evidence="1">AB hydrolase-1 domain-containing protein</fullName>
    </recommendedName>
</protein>
<dbReference type="Proteomes" id="UP000248975">
    <property type="component" value="Unassembled WGS sequence"/>
</dbReference>
<evidence type="ECO:0000313" key="2">
    <source>
        <dbReference type="EMBL" id="PZR00229.1"/>
    </source>
</evidence>
<proteinExistence type="predicted"/>
<dbReference type="InterPro" id="IPR029058">
    <property type="entry name" value="AB_hydrolase_fold"/>
</dbReference>
<dbReference type="InterPro" id="IPR050471">
    <property type="entry name" value="AB_hydrolase"/>
</dbReference>
<dbReference type="Pfam" id="PF12697">
    <property type="entry name" value="Abhydrolase_6"/>
    <property type="match status" value="1"/>
</dbReference>
<dbReference type="InterPro" id="IPR000073">
    <property type="entry name" value="AB_hydrolase_1"/>
</dbReference>
<dbReference type="PANTHER" id="PTHR43433">
    <property type="entry name" value="HYDROLASE, ALPHA/BETA FOLD FAMILY PROTEIN"/>
    <property type="match status" value="1"/>
</dbReference>
<accession>A0A2W5SB19</accession>
<reference evidence="2 3" key="1">
    <citation type="submission" date="2017-08" db="EMBL/GenBank/DDBJ databases">
        <title>Infants hospitalized years apart are colonized by the same room-sourced microbial strains.</title>
        <authorList>
            <person name="Brooks B."/>
            <person name="Olm M.R."/>
            <person name="Firek B.A."/>
            <person name="Baker R."/>
            <person name="Thomas B.C."/>
            <person name="Morowitz M.J."/>
            <person name="Banfield J.F."/>
        </authorList>
    </citation>
    <scope>NUCLEOTIDE SEQUENCE [LARGE SCALE GENOMIC DNA]</scope>
    <source>
        <strain evidence="2">S2_003_000_R2_11</strain>
    </source>
</reference>
<feature type="domain" description="AB hydrolase-1" evidence="1">
    <location>
        <begin position="22"/>
        <end position="257"/>
    </location>
</feature>
<dbReference type="AlphaFoldDB" id="A0A2W5SB19"/>
<gene>
    <name evidence="2" type="ORF">DI533_06465</name>
</gene>
<dbReference type="EMBL" id="QFQS01000001">
    <property type="protein sequence ID" value="PZR00229.1"/>
    <property type="molecule type" value="Genomic_DNA"/>
</dbReference>
<organism evidence="2 3">
    <name type="scientific">Cereibacter sphaeroides</name>
    <name type="common">Rhodobacter sphaeroides</name>
    <dbReference type="NCBI Taxonomy" id="1063"/>
    <lineage>
        <taxon>Bacteria</taxon>
        <taxon>Pseudomonadati</taxon>
        <taxon>Pseudomonadota</taxon>
        <taxon>Alphaproteobacteria</taxon>
        <taxon>Rhodobacterales</taxon>
        <taxon>Paracoccaceae</taxon>
        <taxon>Cereibacter</taxon>
    </lineage>
</organism>
<sequence length="272" mass="30108">MPFFSGSSSIIRYDQTGTGPDIVWVGGGGTRGRDWQRFQTPHFDANFRSTVFDNRGIGETTCSAPMPWTMSDFAGDLAELIRGTCNGPVCLIGSSLGSAIIQQLAIEHPALIRCAIVMGSGAWSTGWGWDYQEAEIEFRRRGGNLDGMMGVIHYAAMLYPARALGDRELWPKLKALMLEWMDSGDNEESLVPQWDASLRFDQRADLASVRVPVHVVSFAEDIEAPPQDGEELARLIPGAEFHLMEGMGHGSWYGHAHDTLNPYLEGILRRYV</sequence>
<evidence type="ECO:0000313" key="3">
    <source>
        <dbReference type="Proteomes" id="UP000248975"/>
    </source>
</evidence>
<dbReference type="Gene3D" id="3.40.50.1820">
    <property type="entry name" value="alpha/beta hydrolase"/>
    <property type="match status" value="1"/>
</dbReference>
<dbReference type="SUPFAM" id="SSF53474">
    <property type="entry name" value="alpha/beta-Hydrolases"/>
    <property type="match status" value="1"/>
</dbReference>
<comment type="caution">
    <text evidence="2">The sequence shown here is derived from an EMBL/GenBank/DDBJ whole genome shotgun (WGS) entry which is preliminary data.</text>
</comment>
<dbReference type="PANTHER" id="PTHR43433:SF5">
    <property type="entry name" value="AB HYDROLASE-1 DOMAIN-CONTAINING PROTEIN"/>
    <property type="match status" value="1"/>
</dbReference>